<dbReference type="GO" id="GO:0005789">
    <property type="term" value="C:endoplasmic reticulum membrane"/>
    <property type="evidence" value="ECO:0007669"/>
    <property type="project" value="UniProtKB-SubCell"/>
</dbReference>
<comment type="cofactor">
    <cofactor evidence="1 14">
        <name>heme</name>
        <dbReference type="ChEBI" id="CHEBI:30413"/>
    </cofactor>
</comment>
<dbReference type="GO" id="GO:0006805">
    <property type="term" value="P:xenobiotic metabolic process"/>
    <property type="evidence" value="ECO:0007669"/>
    <property type="project" value="TreeGrafter"/>
</dbReference>
<dbReference type="InterPro" id="IPR050182">
    <property type="entry name" value="Cytochrome_P450_fam2"/>
</dbReference>
<dbReference type="PANTHER" id="PTHR24300:SF376">
    <property type="entry name" value="CYTOCHROME P450 15A1"/>
    <property type="match status" value="1"/>
</dbReference>
<keyword evidence="6 14" id="KW-0349">Heme</keyword>
<evidence type="ECO:0000256" key="9">
    <source>
        <dbReference type="ARBA" id="ARBA00022848"/>
    </source>
</evidence>
<organism evidence="15">
    <name type="scientific">Tigriopus japonicus</name>
    <name type="common">Copepod</name>
    <dbReference type="NCBI Taxonomy" id="158387"/>
    <lineage>
        <taxon>Eukaryota</taxon>
        <taxon>Metazoa</taxon>
        <taxon>Ecdysozoa</taxon>
        <taxon>Arthropoda</taxon>
        <taxon>Crustacea</taxon>
        <taxon>Multicrustacea</taxon>
        <taxon>Hexanauplia</taxon>
        <taxon>Copepoda</taxon>
        <taxon>Harpacticoida</taxon>
        <taxon>Harpacticidae</taxon>
        <taxon>Tigriopus</taxon>
    </lineage>
</organism>
<dbReference type="PRINTS" id="PR00385">
    <property type="entry name" value="P450"/>
</dbReference>
<keyword evidence="11 14" id="KW-0408">Iron</keyword>
<dbReference type="Pfam" id="PF00067">
    <property type="entry name" value="p450"/>
    <property type="match status" value="1"/>
</dbReference>
<dbReference type="InterPro" id="IPR036396">
    <property type="entry name" value="Cyt_P450_sf"/>
</dbReference>
<evidence type="ECO:0000256" key="7">
    <source>
        <dbReference type="ARBA" id="ARBA00022723"/>
    </source>
</evidence>
<reference evidence="15" key="1">
    <citation type="submission" date="2013-09" db="EMBL/GenBank/DDBJ databases">
        <authorList>
            <person name="Lee J.-S."/>
        </authorList>
    </citation>
    <scope>NUCLEOTIDE SEQUENCE</scope>
</reference>
<gene>
    <name evidence="15" type="primary">CYP3033A1</name>
</gene>
<name>A0A088DJ97_TIGJA</name>
<keyword evidence="8" id="KW-0256">Endoplasmic reticulum</keyword>
<evidence type="ECO:0000256" key="1">
    <source>
        <dbReference type="ARBA" id="ARBA00001971"/>
    </source>
</evidence>
<dbReference type="PANTHER" id="PTHR24300">
    <property type="entry name" value="CYTOCHROME P450 508A4-RELATED"/>
    <property type="match status" value="1"/>
</dbReference>
<evidence type="ECO:0000256" key="5">
    <source>
        <dbReference type="ARBA" id="ARBA00010617"/>
    </source>
</evidence>
<dbReference type="Gene3D" id="1.10.630.10">
    <property type="entry name" value="Cytochrome P450"/>
    <property type="match status" value="1"/>
</dbReference>
<dbReference type="PRINTS" id="PR00463">
    <property type="entry name" value="EP450I"/>
</dbReference>
<protein>
    <submittedName>
        <fullName evidence="15">Cytochrome P450 CYP3033A1</fullName>
    </submittedName>
</protein>
<evidence type="ECO:0000256" key="13">
    <source>
        <dbReference type="ARBA" id="ARBA00023136"/>
    </source>
</evidence>
<evidence type="ECO:0000313" key="15">
    <source>
        <dbReference type="EMBL" id="AIL94127.1"/>
    </source>
</evidence>
<dbReference type="InterPro" id="IPR001128">
    <property type="entry name" value="Cyt_P450"/>
</dbReference>
<evidence type="ECO:0000256" key="11">
    <source>
        <dbReference type="ARBA" id="ARBA00023004"/>
    </source>
</evidence>
<keyword evidence="7 14" id="KW-0479">Metal-binding</keyword>
<dbReference type="GO" id="GO:0006082">
    <property type="term" value="P:organic acid metabolic process"/>
    <property type="evidence" value="ECO:0007669"/>
    <property type="project" value="TreeGrafter"/>
</dbReference>
<keyword evidence="12" id="KW-0503">Monooxygenase</keyword>
<keyword evidence="13" id="KW-0472">Membrane</keyword>
<keyword evidence="9" id="KW-0492">Microsome</keyword>
<accession>A0A088DJ97</accession>
<evidence type="ECO:0000256" key="8">
    <source>
        <dbReference type="ARBA" id="ARBA00022824"/>
    </source>
</evidence>
<comment type="similarity">
    <text evidence="5">Belongs to the cytochrome P450 family.</text>
</comment>
<comment type="subcellular location">
    <subcellularLocation>
        <location evidence="4">Endoplasmic reticulum membrane</location>
        <topology evidence="4">Peripheral membrane protein</topology>
    </subcellularLocation>
    <subcellularLocation>
        <location evidence="3">Microsome membrane</location>
        <topology evidence="3">Peripheral membrane protein</topology>
    </subcellularLocation>
</comment>
<reference evidence="15" key="2">
    <citation type="journal article" date="2014" name="Aquat. Toxicol.">
        <title>Crude oil exposure results in oxidative stress-mediated dysfunctional development and reproduction in the copepod Tigriopus japonicus and modulates expression of cytochrome P450 (CYP) genes.</title>
        <authorList>
            <person name="Han J."/>
            <person name="Won E.J."/>
            <person name="Hwang D.S."/>
            <person name="Shin K.H."/>
            <person name="Lee Y.S."/>
            <person name="Leung K.M."/>
            <person name="Lee S.J."/>
            <person name="Lee J.S."/>
        </authorList>
    </citation>
    <scope>NUCLEOTIDE SEQUENCE</scope>
</reference>
<evidence type="ECO:0000256" key="10">
    <source>
        <dbReference type="ARBA" id="ARBA00023002"/>
    </source>
</evidence>
<evidence type="ECO:0000256" key="4">
    <source>
        <dbReference type="ARBA" id="ARBA00004406"/>
    </source>
</evidence>
<keyword evidence="10" id="KW-0560">Oxidoreductase</keyword>
<dbReference type="FunFam" id="1.10.630.10:FF:000238">
    <property type="entry name" value="Cytochrome P450 2A6"/>
    <property type="match status" value="1"/>
</dbReference>
<evidence type="ECO:0000256" key="14">
    <source>
        <dbReference type="PIRSR" id="PIRSR602401-1"/>
    </source>
</evidence>
<dbReference type="InterPro" id="IPR002401">
    <property type="entry name" value="Cyt_P450_E_grp-I"/>
</dbReference>
<dbReference type="GO" id="GO:0020037">
    <property type="term" value="F:heme binding"/>
    <property type="evidence" value="ECO:0007669"/>
    <property type="project" value="InterPro"/>
</dbReference>
<dbReference type="GO" id="GO:0005506">
    <property type="term" value="F:iron ion binding"/>
    <property type="evidence" value="ECO:0007669"/>
    <property type="project" value="InterPro"/>
</dbReference>
<evidence type="ECO:0000256" key="12">
    <source>
        <dbReference type="ARBA" id="ARBA00023033"/>
    </source>
</evidence>
<proteinExistence type="evidence at transcript level"/>
<dbReference type="EMBL" id="KF639973">
    <property type="protein sequence ID" value="AIL94127.1"/>
    <property type="molecule type" value="mRNA"/>
</dbReference>
<sequence length="503" mass="57678">MGLHIVILSILMWYCALKWLKYYKVPKNFPPGPPSVPLLGVLPFMTENFRDALQKWRKEYGEVVGLQLGSELTVLLSDFDEISMAFKDKRFTGRPKALTETMTAFFASHPGEKTGGIVFSHGDQWTEQRRFALKTLRDFGFSKKTMEDVIMDEVYKMIDILKDTEDSVSLNQALSIGVVNSLWTILTGQKLNHGDRTVMEIITGTDNFIHQESMSGPLMILPWLRFLPGIREKFLASKAAPLSMRKLQNEMVAKHEQESNTNNNEPTRKESSDFIDVYLDKIKDTRDRKSSFFGDQGRLNLQRSLTDIFGAGTSSGSSMLLFAFLYVIKYPKIQTRVQSEISKTIGMRKVTLDDRAQMHYTDAVLHEVMRHSCLVYAVPHATTEDVLVQGYDLSKDTVVYANVWHVMHNSDYWREPSVFRPERFLDRDGKFRRDERCIPFMLGKRFCIGQSLALQQLFLFFVTVLQQFDLEAPGGPENVSIEPIVGFVHQCPKYNVVMNKRTA</sequence>
<evidence type="ECO:0000256" key="2">
    <source>
        <dbReference type="ARBA" id="ARBA00003690"/>
    </source>
</evidence>
<dbReference type="GO" id="GO:0008395">
    <property type="term" value="F:steroid hydroxylase activity"/>
    <property type="evidence" value="ECO:0007669"/>
    <property type="project" value="TreeGrafter"/>
</dbReference>
<evidence type="ECO:0000256" key="3">
    <source>
        <dbReference type="ARBA" id="ARBA00004174"/>
    </source>
</evidence>
<dbReference type="AlphaFoldDB" id="A0A088DJ97"/>
<feature type="binding site" description="axial binding residue" evidence="14">
    <location>
        <position position="447"/>
    </location>
    <ligand>
        <name>heme</name>
        <dbReference type="ChEBI" id="CHEBI:30413"/>
    </ligand>
    <ligandPart>
        <name>Fe</name>
        <dbReference type="ChEBI" id="CHEBI:18248"/>
    </ligandPart>
</feature>
<evidence type="ECO:0000256" key="6">
    <source>
        <dbReference type="ARBA" id="ARBA00022617"/>
    </source>
</evidence>
<dbReference type="GO" id="GO:0016712">
    <property type="term" value="F:oxidoreductase activity, acting on paired donors, with incorporation or reduction of molecular oxygen, reduced flavin or flavoprotein as one donor, and incorporation of one atom of oxygen"/>
    <property type="evidence" value="ECO:0007669"/>
    <property type="project" value="TreeGrafter"/>
</dbReference>
<dbReference type="SUPFAM" id="SSF48264">
    <property type="entry name" value="Cytochrome P450"/>
    <property type="match status" value="1"/>
</dbReference>
<comment type="function">
    <text evidence="2">May be involved in the metabolism of insect hormones and in the breakdown of synthetic insecticides.</text>
</comment>